<evidence type="ECO:0000259" key="1">
    <source>
        <dbReference type="Pfam" id="PF11429"/>
    </source>
</evidence>
<dbReference type="Gene3D" id="2.180.10.10">
    <property type="entry name" value="RHS repeat-associated core"/>
    <property type="match status" value="2"/>
</dbReference>
<protein>
    <submittedName>
        <fullName evidence="2">Colicin D domain-containing protein</fullName>
    </submittedName>
</protein>
<dbReference type="Pfam" id="PF05593">
    <property type="entry name" value="RHS_repeat"/>
    <property type="match status" value="1"/>
</dbReference>
<dbReference type="InterPro" id="IPR037178">
    <property type="entry name" value="ColicinD_C_sf"/>
</dbReference>
<gene>
    <name evidence="2" type="ORF">QFW77_15015</name>
</gene>
<dbReference type="RefSeq" id="WP_280575584.1">
    <property type="nucleotide sequence ID" value="NZ_JARXRM010000043.1"/>
</dbReference>
<keyword evidence="3" id="KW-1185">Reference proteome</keyword>
<dbReference type="InterPro" id="IPR031325">
    <property type="entry name" value="RHS_repeat"/>
</dbReference>
<dbReference type="PANTHER" id="PTHR32305">
    <property type="match status" value="1"/>
</dbReference>
<accession>A0ABT6JCE5</accession>
<dbReference type="InterPro" id="IPR024440">
    <property type="entry name" value="ColicinD_C"/>
</dbReference>
<dbReference type="PANTHER" id="PTHR32305:SF15">
    <property type="entry name" value="PROTEIN RHSA-RELATED"/>
    <property type="match status" value="1"/>
</dbReference>
<dbReference type="NCBIfam" id="TIGR03696">
    <property type="entry name" value="Rhs_assc_core"/>
    <property type="match status" value="1"/>
</dbReference>
<proteinExistence type="predicted"/>
<evidence type="ECO:0000313" key="3">
    <source>
        <dbReference type="Proteomes" id="UP001156940"/>
    </source>
</evidence>
<dbReference type="InterPro" id="IPR038233">
    <property type="entry name" value="Colicin_D/E5_nuclease"/>
</dbReference>
<organism evidence="2 3">
    <name type="scientific">Luteimonas endophytica</name>
    <dbReference type="NCBI Taxonomy" id="3042023"/>
    <lineage>
        <taxon>Bacteria</taxon>
        <taxon>Pseudomonadati</taxon>
        <taxon>Pseudomonadota</taxon>
        <taxon>Gammaproteobacteria</taxon>
        <taxon>Lysobacterales</taxon>
        <taxon>Lysobacteraceae</taxon>
        <taxon>Luteimonas</taxon>
    </lineage>
</organism>
<dbReference type="Proteomes" id="UP001156940">
    <property type="component" value="Unassembled WGS sequence"/>
</dbReference>
<dbReference type="EMBL" id="JARXRM010000043">
    <property type="protein sequence ID" value="MDH5824287.1"/>
    <property type="molecule type" value="Genomic_DNA"/>
</dbReference>
<dbReference type="Gene3D" id="3.10.450.200">
    <property type="match status" value="1"/>
</dbReference>
<comment type="caution">
    <text evidence="2">The sequence shown here is derived from an EMBL/GenBank/DDBJ whole genome shotgun (WGS) entry which is preliminary data.</text>
</comment>
<reference evidence="2 3" key="1">
    <citation type="submission" date="2023-04" db="EMBL/GenBank/DDBJ databases">
        <title>Luteimonas endophyticus RD2P54.</title>
        <authorList>
            <person name="Sun J.-Q."/>
        </authorList>
    </citation>
    <scope>NUCLEOTIDE SEQUENCE [LARGE SCALE GENOMIC DNA]</scope>
    <source>
        <strain evidence="2 3">RD2P54</strain>
    </source>
</reference>
<dbReference type="Pfam" id="PF11429">
    <property type="entry name" value="Colicin_D"/>
    <property type="match status" value="1"/>
</dbReference>
<dbReference type="InterPro" id="IPR022385">
    <property type="entry name" value="Rhs_assc_core"/>
</dbReference>
<sequence length="1508" mass="165779">MNLKTNASNAPTYYWDRELPYIEGTYGKDSGWVVGTPGNYSNQRCSHPSAAAGAPVIRSTKPPINNFNREEYWNGNSLVVPGGEGGVIRPIDADESRPSGMDVRWATNSGWRFTCYQLASGGEGFVGHSQNGDKLYFGAPVADTEVFQIMNSFAPYNDTWIEVVSYRMYLTRIEDRFGNWVKYEPHQVTSSDGRTIAIERSGSNVLYKTGGRTWTVSGSGVSNPDGSSWSLTRSGQFGWVGYQQAFENTCRSAQAIPSSIGGVVTITVIAESGVKGVFRVEPRKHGYSFVPYRCYVNTPPHGPGKEGGHSYPDQSNYMDQVSLVSRSVEAAGVQPYQEAIDYGPLNACYQSGSVTPPDQCQSTSPTTRTVTVTRSDGHVRKLVYGNRWGQNAGLLLSEQIGSTRRTDHSYTYLNERVPRGYGKRQYHYNMHEYRVARRSNTTISQQGTVFVYNVEAFDSFARPTRVTRSRNLPGSPLRTELITYHDNLARWVLGQPSRLTVNGIVVSETGYSSYAQPLTFKSFGKLQWTRTHDVATAGQMGTIRTVKDGNNNLTTLANWKRGIPQSIVYADGTTQSAIVNDAGWITRLTDENGFATNYAYDPMGRLNRISYPTGDSTAWNATTITFEQRAGSAYGLAGGHWRQVVGTGNGRRLTYFDALWRPVLVHEYDTADAATSRFTRYAYDHDGRTTFTSYPVPSVSTLSAVTMGTHVAYDALGRRTSVRRNSELGTLTTAYSYLSNATGNYTVITDPRGNQTRIWHQTFDQPSEDYPTILTYPGGRTDITRDVFGKPVAITRSGGGVSATRSYVYNANQLLCKSIDPETRATIYAHDGAGNLTWSRTGSWHTSTTTCNVDSVPEVERTVRTYDKRNRLRSVTYPDHVGDTTYTYTPDGLLAQALAVNGSNLVYNNYVYNRRRLLTGESMDWNNLHFGIGYGYNANGHLASHVYPGNVAVSYAPNALGQPTQAGTWAANVTYHPNGAIKQFTYGNGVVHRMTQNGRGLPDRIRDAYSGTTSPIVPIDDSYDYDGNGNVVAISDGRSGQRGNRDMTYDGLDRLTGVDSPMFGTALYTYDALDNLRRVKLGVTPMRPARDHTYQYDAQNRLSRIVNTTGGAVVADLTYDPEGNVASRTGASYNFDLGNRLRSSNQDGIHSTYVYDAHGHRVRDLNGGSKYAQYSRDGTLMFARNLRGGARDHQYIYLGGRLVAIRTKNNETDAVSNQYQHTDVLGSVIGRSSQGRTSVFFNEYEPYGALSNRANQDQPAYTGHVHDVASGLTYMQQRYYDPVLGLFLSVDPVTATSNPISQFHRYRYANGNPYRFTDPDGRESVGEMIDAGAEGCGPVSCAGWAFLRGAWGSLGAEGVSQWYDKGWASAGGGNRIGAGLELAAVLPPLKLLGSARLLAKEGVNAIGFSRAQLQQKFKHAADFGVSGSPNNRTLAEFSTAIQRHVDGDSTIAIQGTYARGNLAVTHFVDPNTGLNVMRDASGNFLSGWRLSEQQLKHVLETGRLGGGR</sequence>
<evidence type="ECO:0000313" key="2">
    <source>
        <dbReference type="EMBL" id="MDH5824287.1"/>
    </source>
</evidence>
<name>A0ABT6JCE5_9GAMM</name>
<feature type="domain" description="Colicin D C-terminal" evidence="1">
    <location>
        <begin position="1412"/>
        <end position="1496"/>
    </location>
</feature>
<dbReference type="SUPFAM" id="SSF102824">
    <property type="entry name" value="Colicin D/E5 nuclease domain"/>
    <property type="match status" value="1"/>
</dbReference>
<dbReference type="InterPro" id="IPR050708">
    <property type="entry name" value="T6SS_VgrG/RHS"/>
</dbReference>